<proteinExistence type="predicted"/>
<organism evidence="1 2">
    <name type="scientific">Taklimakanibacter albus</name>
    <dbReference type="NCBI Taxonomy" id="2800327"/>
    <lineage>
        <taxon>Bacteria</taxon>
        <taxon>Pseudomonadati</taxon>
        <taxon>Pseudomonadota</taxon>
        <taxon>Alphaproteobacteria</taxon>
        <taxon>Hyphomicrobiales</taxon>
        <taxon>Aestuariivirgaceae</taxon>
        <taxon>Taklimakanibacter</taxon>
    </lineage>
</organism>
<accession>A0ACC5R3A6</accession>
<dbReference type="EC" id="2.7.1.15" evidence="1"/>
<keyword evidence="1" id="KW-0808">Transferase</keyword>
<reference evidence="1" key="1">
    <citation type="submission" date="2021-01" db="EMBL/GenBank/DDBJ databases">
        <authorList>
            <person name="Sun Q."/>
        </authorList>
    </citation>
    <scope>NUCLEOTIDE SEQUENCE</scope>
    <source>
        <strain evidence="1">YIM B02566</strain>
    </source>
</reference>
<dbReference type="EMBL" id="JAENHL010000007">
    <property type="protein sequence ID" value="MBK1867115.1"/>
    <property type="molecule type" value="Genomic_DNA"/>
</dbReference>
<name>A0ACC5R3A6_9HYPH</name>
<comment type="caution">
    <text evidence="1">The sequence shown here is derived from an EMBL/GenBank/DDBJ whole genome shotgun (WGS) entry which is preliminary data.</text>
</comment>
<sequence length="308" mass="31126">MSGRRGVAILGIFVADLAFRAGRLPGIGETIAGSGFKMGPGGKGSNQAVAAARVGAKVTFISKIGRDEFGANALATWKKEGITPRVVEMDDQPTGAAFIYVNDTNGDNAIIVVPGAAATITAADVDAAADAIRNAAVFITQLEQPVAAAKRGLAIAREAGAVTIFNPAPAERFDDALYGLCDYVTPNESEATLLTGIEVKTVDDARKAGDIFLKNGAGTALITLGEAGALLHSKTQSTLVPAFKAGPVVETTGAGDAFNGGFAAALAEGAAPLEAARFGAAVAGISVTRAGTAPSMPTRSEVDALLKR</sequence>
<keyword evidence="2" id="KW-1185">Reference proteome</keyword>
<protein>
    <submittedName>
        <fullName evidence="1">Ribokinase</fullName>
        <ecNumber evidence="1">2.7.1.15</ecNumber>
    </submittedName>
</protein>
<evidence type="ECO:0000313" key="2">
    <source>
        <dbReference type="Proteomes" id="UP000616151"/>
    </source>
</evidence>
<evidence type="ECO:0000313" key="1">
    <source>
        <dbReference type="EMBL" id="MBK1867115.1"/>
    </source>
</evidence>
<dbReference type="Proteomes" id="UP000616151">
    <property type="component" value="Unassembled WGS sequence"/>
</dbReference>
<gene>
    <name evidence="1" type="primary">rbsK</name>
    <name evidence="1" type="ORF">JHL16_12235</name>
</gene>